<reference evidence="1" key="1">
    <citation type="journal article" date="2014" name="Front. Microbiol.">
        <title>High frequency of phylogenetically diverse reductive dehalogenase-homologous genes in deep subseafloor sedimentary metagenomes.</title>
        <authorList>
            <person name="Kawai M."/>
            <person name="Futagami T."/>
            <person name="Toyoda A."/>
            <person name="Takaki Y."/>
            <person name="Nishi S."/>
            <person name="Hori S."/>
            <person name="Arai W."/>
            <person name="Tsubouchi T."/>
            <person name="Morono Y."/>
            <person name="Uchiyama I."/>
            <person name="Ito T."/>
            <person name="Fujiyama A."/>
            <person name="Inagaki F."/>
            <person name="Takami H."/>
        </authorList>
    </citation>
    <scope>NUCLEOTIDE SEQUENCE</scope>
    <source>
        <strain evidence="1">Expedition CK06-06</strain>
    </source>
</reference>
<gene>
    <name evidence="1" type="ORF">S12H4_19529</name>
</gene>
<comment type="caution">
    <text evidence="1">The sequence shown here is derived from an EMBL/GenBank/DDBJ whole genome shotgun (WGS) entry which is preliminary data.</text>
</comment>
<name>X1RUQ8_9ZZZZ</name>
<sequence>MEPPPPEENHAYVSVYVSGKRRGEFFKWLKEHVDMDEVDIHMEPVGFSKLFDPFLGGSVFERWWPTRDVAFTKDKAFDVSIKSKKLHMPLKAKYGGSVTFNEISKEKYYLVFNKDQVFINLIAAEGHFRNFKSLKRMKKAF</sequence>
<proteinExistence type="predicted"/>
<dbReference type="AlphaFoldDB" id="X1RUQ8"/>
<organism evidence="1">
    <name type="scientific">marine sediment metagenome</name>
    <dbReference type="NCBI Taxonomy" id="412755"/>
    <lineage>
        <taxon>unclassified sequences</taxon>
        <taxon>metagenomes</taxon>
        <taxon>ecological metagenomes</taxon>
    </lineage>
</organism>
<dbReference type="EMBL" id="BARW01009774">
    <property type="protein sequence ID" value="GAI84413.1"/>
    <property type="molecule type" value="Genomic_DNA"/>
</dbReference>
<accession>X1RUQ8</accession>
<protein>
    <submittedName>
        <fullName evidence="1">Uncharacterized protein</fullName>
    </submittedName>
</protein>
<evidence type="ECO:0000313" key="1">
    <source>
        <dbReference type="EMBL" id="GAI84413.1"/>
    </source>
</evidence>